<evidence type="ECO:0000256" key="2">
    <source>
        <dbReference type="ARBA" id="ARBA00022723"/>
    </source>
</evidence>
<dbReference type="CDD" id="cd10548">
    <property type="entry name" value="cupin_CDO"/>
    <property type="match status" value="1"/>
</dbReference>
<organism evidence="7 8">
    <name type="scientific">Thermomonospora umbrina</name>
    <dbReference type="NCBI Taxonomy" id="111806"/>
    <lineage>
        <taxon>Bacteria</taxon>
        <taxon>Bacillati</taxon>
        <taxon>Actinomycetota</taxon>
        <taxon>Actinomycetes</taxon>
        <taxon>Streptosporangiales</taxon>
        <taxon>Thermomonosporaceae</taxon>
        <taxon>Thermomonospora</taxon>
    </lineage>
</organism>
<gene>
    <name evidence="7" type="ORF">DFJ69_2209</name>
</gene>
<keyword evidence="2 6" id="KW-0479">Metal-binding</keyword>
<dbReference type="Gene3D" id="2.60.120.10">
    <property type="entry name" value="Jelly Rolls"/>
    <property type="match status" value="1"/>
</dbReference>
<dbReference type="InterPro" id="IPR011051">
    <property type="entry name" value="RmlC_Cupin_sf"/>
</dbReference>
<dbReference type="GO" id="GO:0008198">
    <property type="term" value="F:ferrous iron binding"/>
    <property type="evidence" value="ECO:0007669"/>
    <property type="project" value="TreeGrafter"/>
</dbReference>
<evidence type="ECO:0000313" key="7">
    <source>
        <dbReference type="EMBL" id="REE96762.1"/>
    </source>
</evidence>
<evidence type="ECO:0000256" key="4">
    <source>
        <dbReference type="ARBA" id="ARBA00023002"/>
    </source>
</evidence>
<feature type="binding site" evidence="6">
    <location>
        <position position="107"/>
    </location>
    <ligand>
        <name>Fe cation</name>
        <dbReference type="ChEBI" id="CHEBI:24875"/>
        <note>catalytic</note>
    </ligand>
</feature>
<feature type="binding site" evidence="6">
    <location>
        <position position="68"/>
    </location>
    <ligand>
        <name>Fe cation</name>
        <dbReference type="ChEBI" id="CHEBI:24875"/>
        <note>catalytic</note>
    </ligand>
</feature>
<accession>A0A3D9SLF9</accession>
<dbReference type="InterPro" id="IPR014710">
    <property type="entry name" value="RmlC-like_jellyroll"/>
</dbReference>
<dbReference type="GO" id="GO:0016702">
    <property type="term" value="F:oxidoreductase activity, acting on single donors with incorporation of molecular oxygen, incorporation of two atoms of oxygen"/>
    <property type="evidence" value="ECO:0007669"/>
    <property type="project" value="InterPro"/>
</dbReference>
<dbReference type="Proteomes" id="UP000256661">
    <property type="component" value="Unassembled WGS sequence"/>
</dbReference>
<name>A0A3D9SLF9_9ACTN</name>
<keyword evidence="5 6" id="KW-0408">Iron</keyword>
<dbReference type="PANTHER" id="PTHR12918:SF1">
    <property type="entry name" value="CYSTEINE DIOXYGENASE TYPE 1"/>
    <property type="match status" value="1"/>
</dbReference>
<proteinExistence type="inferred from homology"/>
<evidence type="ECO:0000256" key="5">
    <source>
        <dbReference type="ARBA" id="ARBA00023004"/>
    </source>
</evidence>
<dbReference type="InterPro" id="IPR010300">
    <property type="entry name" value="CDO_1"/>
</dbReference>
<dbReference type="SUPFAM" id="SSF51182">
    <property type="entry name" value="RmlC-like cupins"/>
    <property type="match status" value="1"/>
</dbReference>
<evidence type="ECO:0000256" key="1">
    <source>
        <dbReference type="ARBA" id="ARBA00006622"/>
    </source>
</evidence>
<protein>
    <submittedName>
        <fullName evidence="7">Cysteine dioxygenase type I</fullName>
    </submittedName>
</protein>
<comment type="similarity">
    <text evidence="1">Belongs to the cysteine dioxygenase family.</text>
</comment>
<dbReference type="Pfam" id="PF05995">
    <property type="entry name" value="CDO_I"/>
    <property type="match status" value="1"/>
</dbReference>
<reference evidence="7 8" key="1">
    <citation type="submission" date="2018-08" db="EMBL/GenBank/DDBJ databases">
        <title>Sequencing the genomes of 1000 actinobacteria strains.</title>
        <authorList>
            <person name="Klenk H.-P."/>
        </authorList>
    </citation>
    <scope>NUCLEOTIDE SEQUENCE [LARGE SCALE GENOMIC DNA]</scope>
    <source>
        <strain evidence="7 8">DSM 43927</strain>
    </source>
</reference>
<dbReference type="PANTHER" id="PTHR12918">
    <property type="entry name" value="CYSTEINE DIOXYGENASE"/>
    <property type="match status" value="1"/>
</dbReference>
<comment type="caution">
    <text evidence="7">The sequence shown here is derived from an EMBL/GenBank/DDBJ whole genome shotgun (WGS) entry which is preliminary data.</text>
</comment>
<evidence type="ECO:0000256" key="6">
    <source>
        <dbReference type="PIRSR" id="PIRSR610300-51"/>
    </source>
</evidence>
<keyword evidence="4" id="KW-0560">Oxidoreductase</keyword>
<keyword evidence="8" id="KW-1185">Reference proteome</keyword>
<feature type="binding site" evidence="6">
    <location>
        <position position="66"/>
    </location>
    <ligand>
        <name>Fe cation</name>
        <dbReference type="ChEBI" id="CHEBI:24875"/>
        <note>catalytic</note>
    </ligand>
</feature>
<dbReference type="EMBL" id="QTTT01000001">
    <property type="protein sequence ID" value="REE96762.1"/>
    <property type="molecule type" value="Genomic_DNA"/>
</dbReference>
<dbReference type="RefSeq" id="WP_116022359.1">
    <property type="nucleotide sequence ID" value="NZ_QTTT01000001.1"/>
</dbReference>
<dbReference type="AlphaFoldDB" id="A0A3D9SLF9"/>
<evidence type="ECO:0000256" key="3">
    <source>
        <dbReference type="ARBA" id="ARBA00022964"/>
    </source>
</evidence>
<dbReference type="OrthoDB" id="4217976at2"/>
<keyword evidence="3 7" id="KW-0223">Dioxygenase</keyword>
<evidence type="ECO:0000313" key="8">
    <source>
        <dbReference type="Proteomes" id="UP000256661"/>
    </source>
</evidence>
<sequence>MTLRTSSAPTGLRPAEIARSLAAAPQDWVRRVRLSTEERWYERLHEGDDHEIWLISWMPGQSTGFHDHGGSRGAFAVALGCLQEHDLSVSRSLSAGEYREFGPSYIHEVGNVTNAPAVSVHVYSPPLTTMNRYDLTDGGLVRLAEERADQW</sequence>